<dbReference type="WBParaSite" id="Minc3s00173g06735">
    <property type="protein sequence ID" value="Minc3s00173g06735"/>
    <property type="gene ID" value="Minc3s00173g06735"/>
</dbReference>
<protein>
    <submittedName>
        <fullName evidence="2">Uncharacterized protein</fullName>
    </submittedName>
</protein>
<keyword evidence="1" id="KW-1185">Reference proteome</keyword>
<organism evidence="1 2">
    <name type="scientific">Meloidogyne incognita</name>
    <name type="common">Southern root-knot nematode worm</name>
    <name type="synonym">Oxyuris incognita</name>
    <dbReference type="NCBI Taxonomy" id="6306"/>
    <lineage>
        <taxon>Eukaryota</taxon>
        <taxon>Metazoa</taxon>
        <taxon>Ecdysozoa</taxon>
        <taxon>Nematoda</taxon>
        <taxon>Chromadorea</taxon>
        <taxon>Rhabditida</taxon>
        <taxon>Tylenchina</taxon>
        <taxon>Tylenchomorpha</taxon>
        <taxon>Tylenchoidea</taxon>
        <taxon>Meloidogynidae</taxon>
        <taxon>Meloidogyninae</taxon>
        <taxon>Meloidogyne</taxon>
        <taxon>Meloidogyne incognita group</taxon>
    </lineage>
</organism>
<dbReference type="Proteomes" id="UP000887563">
    <property type="component" value="Unplaced"/>
</dbReference>
<evidence type="ECO:0000313" key="2">
    <source>
        <dbReference type="WBParaSite" id="Minc3s00173g06735"/>
    </source>
</evidence>
<evidence type="ECO:0000313" key="1">
    <source>
        <dbReference type="Proteomes" id="UP000887563"/>
    </source>
</evidence>
<dbReference type="AlphaFoldDB" id="A0A914KZ17"/>
<sequence length="51" mass="6067">MKSRHWMEGELDGRRIEEGIESSIEVGRKREGGGFEVRFILIVMPWDFPRF</sequence>
<name>A0A914KZ17_MELIC</name>
<proteinExistence type="predicted"/>
<accession>A0A914KZ17</accession>
<reference evidence="2" key="1">
    <citation type="submission" date="2022-11" db="UniProtKB">
        <authorList>
            <consortium name="WormBaseParasite"/>
        </authorList>
    </citation>
    <scope>IDENTIFICATION</scope>
</reference>